<protein>
    <submittedName>
        <fullName evidence="1">Uncharacterized protein</fullName>
    </submittedName>
</protein>
<organism evidence="1 2">
    <name type="scientific">Chryseobacterium aquaticum</name>
    <dbReference type="NCBI Taxonomy" id="452084"/>
    <lineage>
        <taxon>Bacteria</taxon>
        <taxon>Pseudomonadati</taxon>
        <taxon>Bacteroidota</taxon>
        <taxon>Flavobacteriia</taxon>
        <taxon>Flavobacteriales</taxon>
        <taxon>Weeksellaceae</taxon>
        <taxon>Chryseobacterium group</taxon>
        <taxon>Chryseobacterium</taxon>
    </lineage>
</organism>
<evidence type="ECO:0000313" key="2">
    <source>
        <dbReference type="Proteomes" id="UP000548067"/>
    </source>
</evidence>
<evidence type="ECO:0000313" key="1">
    <source>
        <dbReference type="EMBL" id="NMR35340.1"/>
    </source>
</evidence>
<dbReference type="EMBL" id="JABCJF010000007">
    <property type="protein sequence ID" value="NMR35340.1"/>
    <property type="molecule type" value="Genomic_DNA"/>
</dbReference>
<name>A0A848N9W3_9FLAO</name>
<dbReference type="Proteomes" id="UP000548067">
    <property type="component" value="Unassembled WGS sequence"/>
</dbReference>
<gene>
    <name evidence="1" type="ORF">HIO71_14225</name>
</gene>
<sequence length="349" mass="40924">MFIMCIYLGNQNNLNYSSQEHIITAGLGGMSKLPIKYVSDEFNNYFSKYERPFLRNSILSIPRQILGPGKRGSLNSNKATKSLINVFKHTEKDQYSLGYIKEGAPFEIPHIVFNKITKQYSAGMDKKISDADFETFVNKLKDFSNLKIKMISFPKLNDEFIIGIKAGIEDSFDCFIAGADPEAHPFTDELLKKFSELLESKDNFNHSENYQIRTNQTARIDEDYFRCNAKVAFNVLAHLTNEEFVMKKEFDEFKNWLLKRNQENIDFAIEVPAMEKNIRDTFPEHSHYVLIQKVDNILFANVVFYNYFNCLVMLCKDFPFPFDFNGFICDWKNKKEYKFFQYLNNRKKN</sequence>
<dbReference type="RefSeq" id="WP_169321946.1">
    <property type="nucleotide sequence ID" value="NZ_JABCJF010000007.1"/>
</dbReference>
<accession>A0A848N9W3</accession>
<proteinExistence type="predicted"/>
<comment type="caution">
    <text evidence="1">The sequence shown here is derived from an EMBL/GenBank/DDBJ whole genome shotgun (WGS) entry which is preliminary data.</text>
</comment>
<dbReference type="AlphaFoldDB" id="A0A848N9W3"/>
<reference evidence="1 2" key="1">
    <citation type="submission" date="2020-04" db="EMBL/GenBank/DDBJ databases">
        <title>Genome analysis and antimicrobial resistance characteristics of Chryseobacterium aquaticum isolated from farmed salmonids.</title>
        <authorList>
            <person name="Saticioglu I.B."/>
            <person name="Duman M."/>
            <person name="Altun S."/>
        </authorList>
    </citation>
    <scope>NUCLEOTIDE SEQUENCE [LARGE SCALE GENOMIC DNA]</scope>
    <source>
        <strain evidence="1 2">C-174</strain>
    </source>
</reference>